<feature type="domain" description="CBM-cenC" evidence="4">
    <location>
        <begin position="31"/>
        <end position="161"/>
    </location>
</feature>
<dbReference type="GO" id="GO:0016798">
    <property type="term" value="F:hydrolase activity, acting on glycosyl bonds"/>
    <property type="evidence" value="ECO:0007669"/>
    <property type="project" value="InterPro"/>
</dbReference>
<sequence length="234" mass="26547">MKHLKKIGRVAVILLMSFCIFRTVYAQDAGILNSDFEKVDVKSGAITHWTYDAWQQRETANYSIHKGDAKSGDYFIAITHLEDNDSRLIQKVKVQELTTYKLSVWVKAAHIPSQHIGGSIAILEDEDIPNSIRDTDGEWQLLEQTFDTDKGQTEVTVALRLGFYGHVTKGMIAFDDVRIQKLGIAQPVNAKETHKHAFELKVNGIPVWVYLSTIIFILASIFIKKKSLKMTLQR</sequence>
<evidence type="ECO:0000256" key="3">
    <source>
        <dbReference type="SAM" id="SignalP"/>
    </source>
</evidence>
<feature type="chain" id="PRO_5035212753" evidence="3">
    <location>
        <begin position="27"/>
        <end position="234"/>
    </location>
</feature>
<keyword evidence="2" id="KW-0472">Membrane</keyword>
<organism evidence="5 6">
    <name type="scientific">Vallitalea pronyensis</name>
    <dbReference type="NCBI Taxonomy" id="1348613"/>
    <lineage>
        <taxon>Bacteria</taxon>
        <taxon>Bacillati</taxon>
        <taxon>Bacillota</taxon>
        <taxon>Clostridia</taxon>
        <taxon>Lachnospirales</taxon>
        <taxon>Vallitaleaceae</taxon>
        <taxon>Vallitalea</taxon>
    </lineage>
</organism>
<keyword evidence="2" id="KW-0812">Transmembrane</keyword>
<keyword evidence="6" id="KW-1185">Reference proteome</keyword>
<dbReference type="Proteomes" id="UP000683246">
    <property type="component" value="Chromosome"/>
</dbReference>
<reference evidence="5" key="1">
    <citation type="submission" date="2020-07" db="EMBL/GenBank/DDBJ databases">
        <title>Vallitalea pronyensis genome.</title>
        <authorList>
            <person name="Postec A."/>
        </authorList>
    </citation>
    <scope>NUCLEOTIDE SEQUENCE</scope>
    <source>
        <strain evidence="5">FatNI3</strain>
    </source>
</reference>
<dbReference type="Pfam" id="PF02018">
    <property type="entry name" value="CBM_4_9"/>
    <property type="match status" value="1"/>
</dbReference>
<dbReference type="EMBL" id="CP058649">
    <property type="protein sequence ID" value="QUI22494.1"/>
    <property type="molecule type" value="Genomic_DNA"/>
</dbReference>
<feature type="transmembrane region" description="Helical" evidence="2">
    <location>
        <begin position="205"/>
        <end position="223"/>
    </location>
</feature>
<dbReference type="KEGG" id="vpy:HZI73_09345"/>
<name>A0A8J8MIY4_9FIRM</name>
<accession>A0A8J8MIY4</accession>
<evidence type="ECO:0000313" key="5">
    <source>
        <dbReference type="EMBL" id="QUI22494.1"/>
    </source>
</evidence>
<dbReference type="InterPro" id="IPR008979">
    <property type="entry name" value="Galactose-bd-like_sf"/>
</dbReference>
<proteinExistence type="predicted"/>
<evidence type="ECO:0000256" key="1">
    <source>
        <dbReference type="ARBA" id="ARBA00022801"/>
    </source>
</evidence>
<gene>
    <name evidence="5" type="ORF">HZI73_09345</name>
</gene>
<keyword evidence="1" id="KW-0378">Hydrolase</keyword>
<dbReference type="SUPFAM" id="SSF49785">
    <property type="entry name" value="Galactose-binding domain-like"/>
    <property type="match status" value="1"/>
</dbReference>
<protein>
    <submittedName>
        <fullName evidence="5">Carbohydrate binding domain-containing protein</fullName>
    </submittedName>
</protein>
<evidence type="ECO:0000313" key="6">
    <source>
        <dbReference type="Proteomes" id="UP000683246"/>
    </source>
</evidence>
<keyword evidence="2" id="KW-1133">Transmembrane helix</keyword>
<keyword evidence="3" id="KW-0732">Signal</keyword>
<dbReference type="InterPro" id="IPR003305">
    <property type="entry name" value="CenC_carb-bd"/>
</dbReference>
<evidence type="ECO:0000256" key="2">
    <source>
        <dbReference type="SAM" id="Phobius"/>
    </source>
</evidence>
<feature type="signal peptide" evidence="3">
    <location>
        <begin position="1"/>
        <end position="26"/>
    </location>
</feature>
<dbReference type="Gene3D" id="2.60.120.260">
    <property type="entry name" value="Galactose-binding domain-like"/>
    <property type="match status" value="1"/>
</dbReference>
<dbReference type="RefSeq" id="WP_212697982.1">
    <property type="nucleotide sequence ID" value="NZ_CP058649.1"/>
</dbReference>
<dbReference type="AlphaFoldDB" id="A0A8J8MIY4"/>
<evidence type="ECO:0000259" key="4">
    <source>
        <dbReference type="Pfam" id="PF02018"/>
    </source>
</evidence>